<name>A0ABR4BZ49_9HELO</name>
<feature type="domain" description="BTB" evidence="1">
    <location>
        <begin position="15"/>
        <end position="81"/>
    </location>
</feature>
<evidence type="ECO:0000313" key="2">
    <source>
        <dbReference type="EMBL" id="KAL2062697.1"/>
    </source>
</evidence>
<evidence type="ECO:0000259" key="1">
    <source>
        <dbReference type="PROSITE" id="PS50097"/>
    </source>
</evidence>
<organism evidence="2 3">
    <name type="scientific">Oculimacula yallundae</name>
    <dbReference type="NCBI Taxonomy" id="86028"/>
    <lineage>
        <taxon>Eukaryota</taxon>
        <taxon>Fungi</taxon>
        <taxon>Dikarya</taxon>
        <taxon>Ascomycota</taxon>
        <taxon>Pezizomycotina</taxon>
        <taxon>Leotiomycetes</taxon>
        <taxon>Helotiales</taxon>
        <taxon>Ploettnerulaceae</taxon>
        <taxon>Oculimacula</taxon>
    </lineage>
</organism>
<comment type="caution">
    <text evidence="2">The sequence shown here is derived from an EMBL/GenBank/DDBJ whole genome shotgun (WGS) entry which is preliminary data.</text>
</comment>
<accession>A0ABR4BZ49</accession>
<dbReference type="PANTHER" id="PTHR47843">
    <property type="entry name" value="BTB DOMAIN-CONTAINING PROTEIN-RELATED"/>
    <property type="match status" value="1"/>
</dbReference>
<proteinExistence type="predicted"/>
<dbReference type="InterPro" id="IPR000210">
    <property type="entry name" value="BTB/POZ_dom"/>
</dbReference>
<evidence type="ECO:0000313" key="3">
    <source>
        <dbReference type="Proteomes" id="UP001595075"/>
    </source>
</evidence>
<dbReference type="PROSITE" id="PS50097">
    <property type="entry name" value="BTB"/>
    <property type="match status" value="1"/>
</dbReference>
<dbReference type="CDD" id="cd18186">
    <property type="entry name" value="BTB_POZ_ZBTB_KLHL-like"/>
    <property type="match status" value="1"/>
</dbReference>
<dbReference type="SUPFAM" id="SSF54695">
    <property type="entry name" value="POZ domain"/>
    <property type="match status" value="1"/>
</dbReference>
<protein>
    <recommendedName>
        <fullName evidence="1">BTB domain-containing protein</fullName>
    </recommendedName>
</protein>
<dbReference type="InterPro" id="IPR011333">
    <property type="entry name" value="SKP1/BTB/POZ_sf"/>
</dbReference>
<dbReference type="EMBL" id="JAZHXI010000016">
    <property type="protein sequence ID" value="KAL2062697.1"/>
    <property type="molecule type" value="Genomic_DNA"/>
</dbReference>
<dbReference type="Gene3D" id="3.30.710.10">
    <property type="entry name" value="Potassium Channel Kv1.1, Chain A"/>
    <property type="match status" value="1"/>
</dbReference>
<dbReference type="Pfam" id="PF00651">
    <property type="entry name" value="BTB"/>
    <property type="match status" value="1"/>
</dbReference>
<gene>
    <name evidence="2" type="ORF">VTL71DRAFT_5769</name>
</gene>
<reference evidence="2 3" key="1">
    <citation type="journal article" date="2024" name="Commun. Biol.">
        <title>Comparative genomic analysis of thermophilic fungi reveals convergent evolutionary adaptations and gene losses.</title>
        <authorList>
            <person name="Steindorff A.S."/>
            <person name="Aguilar-Pontes M.V."/>
            <person name="Robinson A.J."/>
            <person name="Andreopoulos B."/>
            <person name="LaButti K."/>
            <person name="Kuo A."/>
            <person name="Mondo S."/>
            <person name="Riley R."/>
            <person name="Otillar R."/>
            <person name="Haridas S."/>
            <person name="Lipzen A."/>
            <person name="Grimwood J."/>
            <person name="Schmutz J."/>
            <person name="Clum A."/>
            <person name="Reid I.D."/>
            <person name="Moisan M.C."/>
            <person name="Butler G."/>
            <person name="Nguyen T.T.M."/>
            <person name="Dewar K."/>
            <person name="Conant G."/>
            <person name="Drula E."/>
            <person name="Henrissat B."/>
            <person name="Hansel C."/>
            <person name="Singer S."/>
            <person name="Hutchinson M.I."/>
            <person name="de Vries R.P."/>
            <person name="Natvig D.O."/>
            <person name="Powell A.J."/>
            <person name="Tsang A."/>
            <person name="Grigoriev I.V."/>
        </authorList>
    </citation>
    <scope>NUCLEOTIDE SEQUENCE [LARGE SCALE GENOMIC DNA]</scope>
    <source>
        <strain evidence="2 3">CBS 494.80</strain>
    </source>
</reference>
<dbReference type="Proteomes" id="UP001595075">
    <property type="component" value="Unassembled WGS sequence"/>
</dbReference>
<keyword evidence="3" id="KW-1185">Reference proteome</keyword>
<dbReference type="PANTHER" id="PTHR47843:SF5">
    <property type="entry name" value="BTB_POZ DOMAIN PROTEIN"/>
    <property type="match status" value="1"/>
</dbReference>
<sequence length="271" mass="30941">MENAQKNLLTTGRFSDLVLQCKGKDFPVHCSVVCMRSDVIANKVERWSHGQARTYNMDEQNVNVVEAFLEYLYLGKYGYKGKHTDDLEDPMDTPANQAIREALISEFKMRKISVGPSSRHACGTQLRNFVTEQDAYGRGSLLFQVRMYILADAYHVPDLKVYAANEFMASTKQSNAFDMGELAKAIDLTWDNIQSPNDTRMKETIGEVVFSNLKLTKHYHEIVERMPKEGDLGDYVIAAAKKHHHQTSAPTFFEEPPQLRRVYERLSAPRP</sequence>